<feature type="transmembrane region" description="Helical" evidence="1">
    <location>
        <begin position="38"/>
        <end position="61"/>
    </location>
</feature>
<name>A0A286HR98_9HYPH</name>
<feature type="transmembrane region" description="Helical" evidence="1">
    <location>
        <begin position="378"/>
        <end position="398"/>
    </location>
</feature>
<keyword evidence="3" id="KW-1185">Reference proteome</keyword>
<gene>
    <name evidence="2" type="ORF">SAMN05877838_0759</name>
</gene>
<reference evidence="3" key="1">
    <citation type="submission" date="2017-08" db="EMBL/GenBank/DDBJ databases">
        <authorList>
            <person name="Varghese N."/>
            <person name="Submissions S."/>
        </authorList>
    </citation>
    <scope>NUCLEOTIDE SEQUENCE [LARGE SCALE GENOMIC DNA]</scope>
    <source>
        <strain evidence="3">KCTC 23107</strain>
    </source>
</reference>
<keyword evidence="1" id="KW-0472">Membrane</keyword>
<dbReference type="AlphaFoldDB" id="A0A286HR98"/>
<feature type="transmembrane region" description="Helical" evidence="1">
    <location>
        <begin position="187"/>
        <end position="215"/>
    </location>
</feature>
<feature type="transmembrane region" description="Helical" evidence="1">
    <location>
        <begin position="326"/>
        <end position="347"/>
    </location>
</feature>
<keyword evidence="1" id="KW-1133">Transmembrane helix</keyword>
<organism evidence="2 3">
    <name type="scientific">Hoeflea halophila</name>
    <dbReference type="NCBI Taxonomy" id="714899"/>
    <lineage>
        <taxon>Bacteria</taxon>
        <taxon>Pseudomonadati</taxon>
        <taxon>Pseudomonadota</taxon>
        <taxon>Alphaproteobacteria</taxon>
        <taxon>Hyphomicrobiales</taxon>
        <taxon>Rhizobiaceae</taxon>
        <taxon>Hoeflea</taxon>
    </lineage>
</organism>
<sequence length="589" mass="64563">MTLMRGIADYRGAENQGGGRMSTNSIEIDETRGRGALVWLYPFLIAFALLLVVLQSLPLVLPIGPMYWDVLVYYDAIGRIAQGQWPAIDFFAPVGPLEYFLAAFSNWLFPQAQPVLMTQWIWLPVTAPVMALILWDVARGGRGKLAFWLLIPWMLFTLLPYNLVHFYPYPGTDAFGIYNRHGAHLNYLVAVTVLFVRGAIIQTVLLSVLVLALAFCKITAFLAAGPILLFGVVLGRIRIATALTTALICVGVSGIAELTTGLVVPYVQDIVVLASQNTGALLPRFLTAASLHFNVFGAGGALAMVLLIAALSGNPAAGGRAGATRIARLIDADWFWVGLLLVCGLFYETQNTGSQAFLMVWPALLAILMRLRDGYGRYRMVILVLIGFTVVPPVSTVLHKAARALAVSPGYVELDAPDLGPIGQVSAKDIFVERAQRMRGIYIAHRDAYDALAETEALPSFLLFSDPDYQYLLLKEMQAAAVAIKGLEVRSRRRFERVLNLDFANPFPYILNKKGADHVAIGADPSRAVPELDDRTRDAVAGTDLVLAPSCPVHHARKVLFEHYQSALTEHQRIELTPCFDAYILPVSN</sequence>
<evidence type="ECO:0008006" key="4">
    <source>
        <dbReference type="Google" id="ProtNLM"/>
    </source>
</evidence>
<keyword evidence="1" id="KW-0812">Transmembrane</keyword>
<proteinExistence type="predicted"/>
<protein>
    <recommendedName>
        <fullName evidence="4">4-amino-4-deoxy-L-arabinose transferase-like glycosyltransferase</fullName>
    </recommendedName>
</protein>
<feature type="transmembrane region" description="Helical" evidence="1">
    <location>
        <begin position="145"/>
        <end position="167"/>
    </location>
</feature>
<evidence type="ECO:0000313" key="3">
    <source>
        <dbReference type="Proteomes" id="UP000219465"/>
    </source>
</evidence>
<dbReference type="Proteomes" id="UP000219465">
    <property type="component" value="Unassembled WGS sequence"/>
</dbReference>
<accession>A0A286HR98</accession>
<dbReference type="EMBL" id="OCPC01000001">
    <property type="protein sequence ID" value="SOE10353.1"/>
    <property type="molecule type" value="Genomic_DNA"/>
</dbReference>
<feature type="transmembrane region" description="Helical" evidence="1">
    <location>
        <begin position="291"/>
        <end position="314"/>
    </location>
</feature>
<feature type="transmembrane region" description="Helical" evidence="1">
    <location>
        <begin position="120"/>
        <end position="138"/>
    </location>
</feature>
<evidence type="ECO:0000256" key="1">
    <source>
        <dbReference type="SAM" id="Phobius"/>
    </source>
</evidence>
<evidence type="ECO:0000313" key="2">
    <source>
        <dbReference type="EMBL" id="SOE10353.1"/>
    </source>
</evidence>
<feature type="transmembrane region" description="Helical" evidence="1">
    <location>
        <begin position="227"/>
        <end position="256"/>
    </location>
</feature>